<evidence type="ECO:0000313" key="2">
    <source>
        <dbReference type="Proteomes" id="UP000185936"/>
    </source>
</evidence>
<proteinExistence type="predicted"/>
<reference evidence="2" key="1">
    <citation type="submission" date="2017-01" db="EMBL/GenBank/DDBJ databases">
        <authorList>
            <person name="Varghese N."/>
            <person name="Submissions S."/>
        </authorList>
    </citation>
    <scope>NUCLEOTIDE SEQUENCE [LARGE SCALE GENOMIC DNA]</scope>
    <source>
        <strain evidence="2">type strain: HArc-</strain>
    </source>
</reference>
<dbReference type="Proteomes" id="UP000185936">
    <property type="component" value="Unassembled WGS sequence"/>
</dbReference>
<dbReference type="Gene3D" id="2.30.110.10">
    <property type="entry name" value="Electron Transport, Fmn-binding Protein, Chain A"/>
    <property type="match status" value="1"/>
</dbReference>
<name>A0A1N7DGC8_9EURY</name>
<dbReference type="AlphaFoldDB" id="A0A1N7DGC8"/>
<gene>
    <name evidence="1" type="ORF">SAMN05421752_102229</name>
</gene>
<evidence type="ECO:0000313" key="1">
    <source>
        <dbReference type="EMBL" id="SIR74817.1"/>
    </source>
</evidence>
<dbReference type="SUPFAM" id="SSF50475">
    <property type="entry name" value="FMN-binding split barrel"/>
    <property type="match status" value="1"/>
</dbReference>
<dbReference type="EMBL" id="FTNR01000002">
    <property type="protein sequence ID" value="SIR74817.1"/>
    <property type="molecule type" value="Genomic_DNA"/>
</dbReference>
<accession>A0A1N7DGC8</accession>
<evidence type="ECO:0008006" key="3">
    <source>
        <dbReference type="Google" id="ProtNLM"/>
    </source>
</evidence>
<dbReference type="STRING" id="308853.SAMN05421752_102229"/>
<dbReference type="OrthoDB" id="139492at2157"/>
<protein>
    <recommendedName>
        <fullName evidence="3">Pyridoxamine 5'-phosphate oxidase</fullName>
    </recommendedName>
</protein>
<keyword evidence="2" id="KW-1185">Reference proteome</keyword>
<organism evidence="1 2">
    <name type="scientific">Natronorubrum thiooxidans</name>
    <dbReference type="NCBI Taxonomy" id="308853"/>
    <lineage>
        <taxon>Archaea</taxon>
        <taxon>Methanobacteriati</taxon>
        <taxon>Methanobacteriota</taxon>
        <taxon>Stenosarchaea group</taxon>
        <taxon>Halobacteria</taxon>
        <taxon>Halobacteriales</taxon>
        <taxon>Natrialbaceae</taxon>
        <taxon>Natronorubrum</taxon>
    </lineage>
</organism>
<dbReference type="InterPro" id="IPR012349">
    <property type="entry name" value="Split_barrel_FMN-bd"/>
</dbReference>
<dbReference type="RefSeq" id="WP_076607925.1">
    <property type="nucleotide sequence ID" value="NZ_FTNR01000002.1"/>
</dbReference>
<sequence length="157" mass="17536">MHVRGSLSRSAITDVLEETTAPIRVACRTPQDHLWMCSLWYRLEDASDGDDWRLQCATSAGADIVSFLEAESEVAFEVSTNDPPYMGVRGRGTATIEPDPEKETLRALLERYHVGTESALARNLLREERDEVTVTIEPAVVYGWDYADRMGDTGTRA</sequence>